<keyword evidence="1" id="KW-1133">Transmembrane helix</keyword>
<reference evidence="2" key="1">
    <citation type="submission" date="2025-08" db="UniProtKB">
        <authorList>
            <consortium name="Ensembl"/>
        </authorList>
    </citation>
    <scope>IDENTIFICATION</scope>
</reference>
<accession>A0A8D0NN46</accession>
<protein>
    <submittedName>
        <fullName evidence="2">Uncharacterized protein</fullName>
    </submittedName>
</protein>
<organism evidence="2 3">
    <name type="scientific">Sus scrofa</name>
    <name type="common">Pig</name>
    <dbReference type="NCBI Taxonomy" id="9823"/>
    <lineage>
        <taxon>Eukaryota</taxon>
        <taxon>Metazoa</taxon>
        <taxon>Chordata</taxon>
        <taxon>Craniata</taxon>
        <taxon>Vertebrata</taxon>
        <taxon>Euteleostomi</taxon>
        <taxon>Mammalia</taxon>
        <taxon>Eutheria</taxon>
        <taxon>Laurasiatheria</taxon>
        <taxon>Artiodactyla</taxon>
        <taxon>Suina</taxon>
        <taxon>Suidae</taxon>
        <taxon>Sus</taxon>
    </lineage>
</organism>
<proteinExistence type="predicted"/>
<evidence type="ECO:0000313" key="3">
    <source>
        <dbReference type="Proteomes" id="UP000694726"/>
    </source>
</evidence>
<evidence type="ECO:0000256" key="1">
    <source>
        <dbReference type="SAM" id="Phobius"/>
    </source>
</evidence>
<name>A0A8D0NN46_PIG</name>
<evidence type="ECO:0000313" key="2">
    <source>
        <dbReference type="Ensembl" id="ENSSSCP00015019516.1"/>
    </source>
</evidence>
<dbReference type="AlphaFoldDB" id="A0A8D0NN46"/>
<sequence length="125" mass="14797">THCARPRIEPEPYRDAWFGCMSFSFSLHFNRWLTPLFRVGYKRRLEEDDMYSVLPEDRSAHLGKELQGYWDGEVSRAEKDAQEPSLTKAIIKCYWKPYLVWGILMFLEVKLLHTVLCFSVYVAQS</sequence>
<keyword evidence="1" id="KW-0472">Membrane</keyword>
<dbReference type="Ensembl" id="ENSSSCT00015049022.1">
    <property type="protein sequence ID" value="ENSSSCP00015019516.1"/>
    <property type="gene ID" value="ENSSSCG00015036846.1"/>
</dbReference>
<dbReference type="Proteomes" id="UP000694726">
    <property type="component" value="Unplaced"/>
</dbReference>
<keyword evidence="1" id="KW-0812">Transmembrane</keyword>
<feature type="transmembrane region" description="Helical" evidence="1">
    <location>
        <begin position="98"/>
        <end position="123"/>
    </location>
</feature>